<dbReference type="PANTHER" id="PTHR10887">
    <property type="entry name" value="DNA2/NAM7 HELICASE FAMILY"/>
    <property type="match status" value="1"/>
</dbReference>
<dbReference type="Proteomes" id="UP000718793">
    <property type="component" value="Unassembled WGS sequence"/>
</dbReference>
<dbReference type="RefSeq" id="WP_216488219.1">
    <property type="nucleotide sequence ID" value="NZ_JAHMHH010000001.1"/>
</dbReference>
<dbReference type="CDD" id="cd18808">
    <property type="entry name" value="SF1_C_Upf1"/>
    <property type="match status" value="1"/>
</dbReference>
<evidence type="ECO:0000259" key="2">
    <source>
        <dbReference type="SMART" id="SM00952"/>
    </source>
</evidence>
<dbReference type="InterPro" id="IPR025103">
    <property type="entry name" value="DUF4011"/>
</dbReference>
<dbReference type="Pfam" id="PF18741">
    <property type="entry name" value="MTES_1575"/>
    <property type="match status" value="1"/>
</dbReference>
<keyword evidence="4" id="KW-1185">Reference proteome</keyword>
<evidence type="ECO:0000256" key="1">
    <source>
        <dbReference type="SAM" id="Coils"/>
    </source>
</evidence>
<feature type="domain" description="RAP" evidence="2">
    <location>
        <begin position="1286"/>
        <end position="1343"/>
    </location>
</feature>
<evidence type="ECO:0000313" key="3">
    <source>
        <dbReference type="EMBL" id="MBU4692006.1"/>
    </source>
</evidence>
<evidence type="ECO:0000313" key="4">
    <source>
        <dbReference type="Proteomes" id="UP000718793"/>
    </source>
</evidence>
<dbReference type="InterPro" id="IPR047187">
    <property type="entry name" value="SF1_C_Upf1"/>
</dbReference>
<comment type="caution">
    <text evidence="3">The sequence shown here is derived from an EMBL/GenBank/DDBJ whole genome shotgun (WGS) entry which is preliminary data.</text>
</comment>
<dbReference type="Pfam" id="PF13195">
    <property type="entry name" value="DUF4011"/>
    <property type="match status" value="1"/>
</dbReference>
<dbReference type="EMBL" id="JAHMHH010000001">
    <property type="protein sequence ID" value="MBU4692006.1"/>
    <property type="molecule type" value="Genomic_DNA"/>
</dbReference>
<dbReference type="Pfam" id="PF13086">
    <property type="entry name" value="AAA_11"/>
    <property type="match status" value="2"/>
</dbReference>
<feature type="coiled-coil region" evidence="1">
    <location>
        <begin position="197"/>
        <end position="224"/>
    </location>
</feature>
<dbReference type="InterPro" id="IPR013584">
    <property type="entry name" value="RAP"/>
</dbReference>
<dbReference type="SMART" id="SM00952">
    <property type="entry name" value="RAP"/>
    <property type="match status" value="1"/>
</dbReference>
<proteinExistence type="predicted"/>
<dbReference type="InterPro" id="IPR041677">
    <property type="entry name" value="DNA2/NAM7_AAA_11"/>
</dbReference>
<name>A0ABS6DQG6_9MOLU</name>
<dbReference type="InterPro" id="IPR041679">
    <property type="entry name" value="DNA2/NAM7-like_C"/>
</dbReference>
<dbReference type="Pfam" id="PF13087">
    <property type="entry name" value="AAA_12"/>
    <property type="match status" value="1"/>
</dbReference>
<keyword evidence="1" id="KW-0175">Coiled coil</keyword>
<dbReference type="InterPro" id="IPR049468">
    <property type="entry name" value="Restrct_endonuc-II-like_dom"/>
</dbReference>
<organism evidence="3 4">
    <name type="scientific">Mycoplasma zalophi</name>
    <dbReference type="NCBI Taxonomy" id="191287"/>
    <lineage>
        <taxon>Bacteria</taxon>
        <taxon>Bacillati</taxon>
        <taxon>Mycoplasmatota</taxon>
        <taxon>Mollicutes</taxon>
        <taxon>Mycoplasmataceae</taxon>
        <taxon>Mycoplasma</taxon>
    </lineage>
</organism>
<sequence>MNRDKIIKSIETWKGDLLDLSLRNKALNYSFNPSKNLSRLKIISPDLNQILNIIEDKKSFEIANINYKNENTEDSKIIKHYNYNDLLLVENSLKENVFYSDIDKKDQVNVLKKISKKYLDFIDQYSINTLFLAVGLLKWREEESDLNYYSPLMFIQTKLKSKKNIKENSAFNLIFNEESILIPNITLIKKLNYSFGIKINIEELEQAETNIEKYNLIKQILKQHFQDENWGFIDNVYLDTFSFSKINIFADLEQNENKIINSKFIQSMLGEEIQKEPFDVINESNVEEKIDINNYYHILDSDSSQEVAIQSAIQGQSFILQGPPGTGKSHTITNIITELLARNKKILFVAEKKAALDVVYNNLDKIGLSDYSIPIHSIDLNKKEVLKNLADSLTKGENKLIIDQNSSQNLVHNYKKTVDYLSKYGKELLQLRKPLNISLYRLIGKYYTLKQTKDLLFAINNLESINSQKLEDLKITINEFETCCQYFNFNVSNNPWWGSKWTKINIQEKEEIIQKLNSISTLAQDVYKKILSVHKSITINDQSFAKNITYLKDIFEQILNLNIKIDEKILYLNNIDDEIEKYDLLLLTLKEYKELENNLSGIFDLKITQTNVNKFVQNYKEKYKNPLRFLSVKWSFVNKILKKFSKSKDKNLIHNNLDNLLKFKSLDNKLNEIKNTLNFAPGILEINNLKDIQLSLKLISSINKYNVISDFTIDKIKLTQIVNLDIRYKNDIEETLELINKFLDNLDYISSNFEKNIFDFDTLSIPQLKEKLTFLNNTHNDLGMMVRINKVKSELNDLELADFYTKILEAKITKNFYNVFIKRFYKLIIDTIITKDMQEFNDSSLETFRDMFINVEQNVKELAKAKVEANLLNNIPNSNGLNSQNIEIKILKAEANKSRNIMPFKKIFEKIPNLLLQLKPCLMMSPLSVSAYLKDANIEFDTVIFDEASQVKPETAIGAIYRAKQIIIVGDSEQLPPTNFFNLIDQDNEITEDDDDSVSIKGFDSILNMANISLNTIKLRWHYRSVFEELIYPSNKEIYNNLITFPSKLKPKEFEGINKIYVNGLFVERKNEKEADEVIKTIEKIILNYGVESSVGVVTFNQEQQLHIEKKIDKFKQKFPQYSEFFSREKEDNFFVKNIETVQGDEREFIIISSVYGPDLNNKISMRFGPINNENGYKRLNVAFTRAKRGVILVSSLKSEDIDLNRAEGRGVKFLKTYLETAEFGINPLIDNNDDIIEFDSPFEEEVYNELTRLGYKVKTQVGSSGYRIDLAIVDPNNPNNYILGIECDGSTYHSSKTARDRDRLRQEVLEKRGWTIHRIWSTDWFTNKSNQLNKIKNVLKSINIHPNKRQIANKVENHLFSVVKKEETKIEFLTLPDFDDEYLFSNVLSNSNASYATDKLKELITEYQVLHISHIKKILTFIFNRKVYSSYVQDFANRIFSLLKKENFVFNEDFIIAPDIDKNTIKFKKATKRSPETVYYFEFVDLILRIINSVKIIDQNSLMRLIISYLGYTSLNTTTKQFLENVLDKMVQENLIIYEKESDIYKSL</sequence>
<accession>A0ABS6DQG6</accession>
<protein>
    <submittedName>
        <fullName evidence="3">DUF4011 domain-containing protein</fullName>
    </submittedName>
</protein>
<dbReference type="InterPro" id="IPR045055">
    <property type="entry name" value="DNA2/NAM7-like"/>
</dbReference>
<gene>
    <name evidence="3" type="ORF">KQ875_00125</name>
</gene>
<dbReference type="PANTHER" id="PTHR10887:SF495">
    <property type="entry name" value="HELICASE SENATAXIN ISOFORM X1-RELATED"/>
    <property type="match status" value="1"/>
</dbReference>
<reference evidence="3" key="1">
    <citation type="submission" date="2021-06" db="EMBL/GenBank/DDBJ databases">
        <title>Novel Mycoplasma species detected in California sea lions (Zalophus californianus) from the USA.</title>
        <authorList>
            <person name="Volokhov D.V."/>
            <person name="Furtak V.A."/>
            <person name="Zagorodnyaya T.A."/>
        </authorList>
    </citation>
    <scope>NUCLEOTIDE SEQUENCE [LARGE SCALE GENOMIC DNA]</scope>
    <source>
        <strain evidence="3">CSL 5346</strain>
    </source>
</reference>